<keyword evidence="4" id="KW-1185">Reference proteome</keyword>
<evidence type="ECO:0000313" key="4">
    <source>
        <dbReference type="Proteomes" id="UP000006039"/>
    </source>
</evidence>
<dbReference type="AlphaFoldDB" id="J3P566"/>
<evidence type="ECO:0000313" key="2">
    <source>
        <dbReference type="EMBL" id="EJT74817.1"/>
    </source>
</evidence>
<dbReference type="STRING" id="644352.J3P566"/>
<gene>
    <name evidence="3" type="primary">20349113</name>
    <name evidence="2" type="ORF">GGTG_08655</name>
</gene>
<proteinExistence type="predicted"/>
<reference evidence="3" key="5">
    <citation type="submission" date="2018-04" db="UniProtKB">
        <authorList>
            <consortium name="EnsemblFungi"/>
        </authorList>
    </citation>
    <scope>IDENTIFICATION</scope>
    <source>
        <strain evidence="3">R3-111a-1</strain>
    </source>
</reference>
<name>J3P566_GAET3</name>
<dbReference type="GeneID" id="20349113"/>
<reference evidence="3" key="4">
    <citation type="journal article" date="2015" name="G3 (Bethesda)">
        <title>Genome sequences of three phytopathogenic species of the Magnaporthaceae family of fungi.</title>
        <authorList>
            <person name="Okagaki L.H."/>
            <person name="Nunes C.C."/>
            <person name="Sailsbery J."/>
            <person name="Clay B."/>
            <person name="Brown D."/>
            <person name="John T."/>
            <person name="Oh Y."/>
            <person name="Young N."/>
            <person name="Fitzgerald M."/>
            <person name="Haas B.J."/>
            <person name="Zeng Q."/>
            <person name="Young S."/>
            <person name="Adiconis X."/>
            <person name="Fan L."/>
            <person name="Levin J.Z."/>
            <person name="Mitchell T.K."/>
            <person name="Okubara P.A."/>
            <person name="Farman M.L."/>
            <person name="Kohn L.M."/>
            <person name="Birren B."/>
            <person name="Ma L.-J."/>
            <person name="Dean R.A."/>
        </authorList>
    </citation>
    <scope>NUCLEOTIDE SEQUENCE</scope>
    <source>
        <strain evidence="3">R3-111a-1</strain>
    </source>
</reference>
<dbReference type="HOGENOM" id="CLU_2197162_0_0_1"/>
<evidence type="ECO:0000313" key="3">
    <source>
        <dbReference type="EnsemblFungi" id="EJT74817"/>
    </source>
</evidence>
<dbReference type="RefSeq" id="XP_009224761.1">
    <property type="nucleotide sequence ID" value="XM_009226497.1"/>
</dbReference>
<dbReference type="EMBL" id="GL385398">
    <property type="protein sequence ID" value="EJT74817.1"/>
    <property type="molecule type" value="Genomic_DNA"/>
</dbReference>
<dbReference type="Proteomes" id="UP000006039">
    <property type="component" value="Unassembled WGS sequence"/>
</dbReference>
<accession>J3P566</accession>
<reference evidence="2" key="3">
    <citation type="submission" date="2010-09" db="EMBL/GenBank/DDBJ databases">
        <title>Annotation of Gaeumannomyces graminis var. tritici R3-111a-1.</title>
        <authorList>
            <consortium name="The Broad Institute Genome Sequencing Platform"/>
            <person name="Ma L.-J."/>
            <person name="Dead R."/>
            <person name="Young S.K."/>
            <person name="Zeng Q."/>
            <person name="Gargeya S."/>
            <person name="Fitzgerald M."/>
            <person name="Haas B."/>
            <person name="Abouelleil A."/>
            <person name="Alvarado L."/>
            <person name="Arachchi H.M."/>
            <person name="Berlin A."/>
            <person name="Brown A."/>
            <person name="Chapman S.B."/>
            <person name="Chen Z."/>
            <person name="Dunbar C."/>
            <person name="Freedman E."/>
            <person name="Gearin G."/>
            <person name="Gellesch M."/>
            <person name="Goldberg J."/>
            <person name="Griggs A."/>
            <person name="Gujja S."/>
            <person name="Heiman D."/>
            <person name="Howarth C."/>
            <person name="Larson L."/>
            <person name="Lui A."/>
            <person name="MacDonald P.J.P."/>
            <person name="Mehta T."/>
            <person name="Montmayeur A."/>
            <person name="Murphy C."/>
            <person name="Neiman D."/>
            <person name="Pearson M."/>
            <person name="Priest M."/>
            <person name="Roberts A."/>
            <person name="Saif S."/>
            <person name="Shea T."/>
            <person name="Shenoy N."/>
            <person name="Sisk P."/>
            <person name="Stolte C."/>
            <person name="Sykes S."/>
            <person name="Yandava C."/>
            <person name="Wortman J."/>
            <person name="Nusbaum C."/>
            <person name="Birren B."/>
        </authorList>
    </citation>
    <scope>NUCLEOTIDE SEQUENCE</scope>
    <source>
        <strain evidence="2">R3-111a-1</strain>
    </source>
</reference>
<reference evidence="2" key="2">
    <citation type="submission" date="2010-07" db="EMBL/GenBank/DDBJ databases">
        <authorList>
            <consortium name="The Broad Institute Genome Sequencing Platform"/>
            <consortium name="Broad Institute Genome Sequencing Center for Infectious Disease"/>
            <person name="Ma L.-J."/>
            <person name="Dead R."/>
            <person name="Young S."/>
            <person name="Zeng Q."/>
            <person name="Koehrsen M."/>
            <person name="Alvarado L."/>
            <person name="Berlin A."/>
            <person name="Chapman S.B."/>
            <person name="Chen Z."/>
            <person name="Freedman E."/>
            <person name="Gellesch M."/>
            <person name="Goldberg J."/>
            <person name="Griggs A."/>
            <person name="Gujja S."/>
            <person name="Heilman E.R."/>
            <person name="Heiman D."/>
            <person name="Hepburn T."/>
            <person name="Howarth C."/>
            <person name="Jen D."/>
            <person name="Larson L."/>
            <person name="Mehta T."/>
            <person name="Neiman D."/>
            <person name="Pearson M."/>
            <person name="Roberts A."/>
            <person name="Saif S."/>
            <person name="Shea T."/>
            <person name="Shenoy N."/>
            <person name="Sisk P."/>
            <person name="Stolte C."/>
            <person name="Sykes S."/>
            <person name="Walk T."/>
            <person name="White J."/>
            <person name="Yandava C."/>
            <person name="Haas B."/>
            <person name="Nusbaum C."/>
            <person name="Birren B."/>
        </authorList>
    </citation>
    <scope>NUCLEOTIDE SEQUENCE</scope>
    <source>
        <strain evidence="2">R3-111a-1</strain>
    </source>
</reference>
<feature type="signal peptide" evidence="1">
    <location>
        <begin position="1"/>
        <end position="16"/>
    </location>
</feature>
<sequence>MKFSIIALLPAVMAVAVPADLARRDSPETWCACVVPGTVDPHSFTATQCYHGSGIMGGSRGKELWCTRTYVPIRELFTDKECGSYYPGLLAVCKECSGSPDSSECPAK</sequence>
<protein>
    <submittedName>
        <fullName evidence="2 3">Uncharacterized protein</fullName>
    </submittedName>
</protein>
<dbReference type="EnsemblFungi" id="EJT74817">
    <property type="protein sequence ID" value="EJT74817"/>
    <property type="gene ID" value="GGTG_08655"/>
</dbReference>
<feature type="chain" id="PRO_5015094918" evidence="1">
    <location>
        <begin position="17"/>
        <end position="108"/>
    </location>
</feature>
<reference evidence="4" key="1">
    <citation type="submission" date="2010-07" db="EMBL/GenBank/DDBJ databases">
        <title>The genome sequence of Gaeumannomyces graminis var. tritici strain R3-111a-1.</title>
        <authorList>
            <consortium name="The Broad Institute Genome Sequencing Platform"/>
            <person name="Ma L.-J."/>
            <person name="Dead R."/>
            <person name="Young S."/>
            <person name="Zeng Q."/>
            <person name="Koehrsen M."/>
            <person name="Alvarado L."/>
            <person name="Berlin A."/>
            <person name="Chapman S.B."/>
            <person name="Chen Z."/>
            <person name="Freedman E."/>
            <person name="Gellesch M."/>
            <person name="Goldberg J."/>
            <person name="Griggs A."/>
            <person name="Gujja S."/>
            <person name="Heilman E.R."/>
            <person name="Heiman D."/>
            <person name="Hepburn T."/>
            <person name="Howarth C."/>
            <person name="Jen D."/>
            <person name="Larson L."/>
            <person name="Mehta T."/>
            <person name="Neiman D."/>
            <person name="Pearson M."/>
            <person name="Roberts A."/>
            <person name="Saif S."/>
            <person name="Shea T."/>
            <person name="Shenoy N."/>
            <person name="Sisk P."/>
            <person name="Stolte C."/>
            <person name="Sykes S."/>
            <person name="Walk T."/>
            <person name="White J."/>
            <person name="Yandava C."/>
            <person name="Haas B."/>
            <person name="Nusbaum C."/>
            <person name="Birren B."/>
        </authorList>
    </citation>
    <scope>NUCLEOTIDE SEQUENCE [LARGE SCALE GENOMIC DNA]</scope>
    <source>
        <strain evidence="4">R3-111a-1</strain>
    </source>
</reference>
<dbReference type="VEuPathDB" id="FungiDB:GGTG_08655"/>
<organism evidence="2">
    <name type="scientific">Gaeumannomyces tritici (strain R3-111a-1)</name>
    <name type="common">Wheat and barley take-all root rot fungus</name>
    <name type="synonym">Gaeumannomyces graminis var. tritici</name>
    <dbReference type="NCBI Taxonomy" id="644352"/>
    <lineage>
        <taxon>Eukaryota</taxon>
        <taxon>Fungi</taxon>
        <taxon>Dikarya</taxon>
        <taxon>Ascomycota</taxon>
        <taxon>Pezizomycotina</taxon>
        <taxon>Sordariomycetes</taxon>
        <taxon>Sordariomycetidae</taxon>
        <taxon>Magnaporthales</taxon>
        <taxon>Magnaporthaceae</taxon>
        <taxon>Gaeumannomyces</taxon>
    </lineage>
</organism>
<keyword evidence="1" id="KW-0732">Signal</keyword>
<evidence type="ECO:0000256" key="1">
    <source>
        <dbReference type="SAM" id="SignalP"/>
    </source>
</evidence>